<protein>
    <submittedName>
        <fullName evidence="2">Uncharacterized protein</fullName>
    </submittedName>
</protein>
<feature type="transmembrane region" description="Helical" evidence="1">
    <location>
        <begin position="186"/>
        <end position="205"/>
    </location>
</feature>
<name>A0ABZ1B5R8_9ACTN</name>
<evidence type="ECO:0000313" key="2">
    <source>
        <dbReference type="EMBL" id="WRL64360.1"/>
    </source>
</evidence>
<feature type="transmembrane region" description="Helical" evidence="1">
    <location>
        <begin position="30"/>
        <end position="47"/>
    </location>
</feature>
<proteinExistence type="predicted"/>
<organism evidence="2 3">
    <name type="scientific">Blastococcus brunescens</name>
    <dbReference type="NCBI Taxonomy" id="1564165"/>
    <lineage>
        <taxon>Bacteria</taxon>
        <taxon>Bacillati</taxon>
        <taxon>Actinomycetota</taxon>
        <taxon>Actinomycetes</taxon>
        <taxon>Geodermatophilales</taxon>
        <taxon>Geodermatophilaceae</taxon>
        <taxon>Blastococcus</taxon>
    </lineage>
</organism>
<dbReference type="Proteomes" id="UP001324287">
    <property type="component" value="Chromosome"/>
</dbReference>
<accession>A0ABZ1B5R8</accession>
<feature type="transmembrane region" description="Helical" evidence="1">
    <location>
        <begin position="59"/>
        <end position="77"/>
    </location>
</feature>
<keyword evidence="1" id="KW-0472">Membrane</keyword>
<keyword evidence="1" id="KW-0812">Transmembrane</keyword>
<evidence type="ECO:0000256" key="1">
    <source>
        <dbReference type="SAM" id="Phobius"/>
    </source>
</evidence>
<keyword evidence="3" id="KW-1185">Reference proteome</keyword>
<reference evidence="2 3" key="1">
    <citation type="submission" date="2023-12" db="EMBL/GenBank/DDBJ databases">
        <title>Blastococcus brunescens sp. nov., an actonobacterium isolated from sandstone collected in sahara desert.</title>
        <authorList>
            <person name="Gtari M."/>
            <person name="Ghodhbane F."/>
        </authorList>
    </citation>
    <scope>NUCLEOTIDE SEQUENCE [LARGE SCALE GENOMIC DNA]</scope>
    <source>
        <strain evidence="2 3">BMG 8361</strain>
    </source>
</reference>
<dbReference type="EMBL" id="CP141261">
    <property type="protein sequence ID" value="WRL64360.1"/>
    <property type="molecule type" value="Genomic_DNA"/>
</dbReference>
<evidence type="ECO:0000313" key="3">
    <source>
        <dbReference type="Proteomes" id="UP001324287"/>
    </source>
</evidence>
<keyword evidence="1" id="KW-1133">Transmembrane helix</keyword>
<dbReference type="RefSeq" id="WP_324275687.1">
    <property type="nucleotide sequence ID" value="NZ_CP141261.1"/>
</dbReference>
<feature type="transmembrane region" description="Helical" evidence="1">
    <location>
        <begin position="89"/>
        <end position="107"/>
    </location>
</feature>
<feature type="transmembrane region" description="Helical" evidence="1">
    <location>
        <begin position="119"/>
        <end position="138"/>
    </location>
</feature>
<sequence>MSVALLVLFALLPLQWIAAPAVPFGMDSLHELAILCFTAYLLLRLRAHAYAPALRTGATFVVANLYMIGAIAASQLYLGLPLVPVARQLLYLASAIVLAGYVCRALRVTDSAVIAAARLSAVVLCVSLLVGLGLAMAVNGVNPVAVLGRTVAAGDPEIFQREIFRSAFTGFGRAEGEVAGNLRHEIFGALLLSMLISTWAMRVGVNPTRWQSRLYRLSMVLGTVLLMLSMSRAVLLAAIMWPLLAVLRSLRRGSCPDGSWPSRAPA</sequence>
<gene>
    <name evidence="2" type="ORF">U6N30_00370</name>
</gene>
<feature type="transmembrane region" description="Helical" evidence="1">
    <location>
        <begin position="217"/>
        <end position="244"/>
    </location>
</feature>